<accession>A0A2T8F9E3</accession>
<evidence type="ECO:0000313" key="6">
    <source>
        <dbReference type="Proteomes" id="UP000246018"/>
    </source>
</evidence>
<dbReference type="AlphaFoldDB" id="A0A2T8F9E3"/>
<dbReference type="InterPro" id="IPR042221">
    <property type="entry name" value="Leu/Phe-tRNA_Trfase_N"/>
</dbReference>
<dbReference type="NCBIfam" id="TIGR00667">
    <property type="entry name" value="aat"/>
    <property type="match status" value="1"/>
</dbReference>
<reference evidence="5 6" key="1">
    <citation type="submission" date="2018-04" db="EMBL/GenBank/DDBJ databases">
        <title>Genome of Nocardioides gansuensis WSJ-1.</title>
        <authorList>
            <person name="Wu S."/>
            <person name="Wang G."/>
        </authorList>
    </citation>
    <scope>NUCLEOTIDE SEQUENCE [LARGE SCALE GENOMIC DNA]</scope>
    <source>
        <strain evidence="5 6">WSJ-1</strain>
    </source>
</reference>
<evidence type="ECO:0000313" key="5">
    <source>
        <dbReference type="EMBL" id="PVG82287.1"/>
    </source>
</evidence>
<dbReference type="InterPro" id="IPR016181">
    <property type="entry name" value="Acyl_CoA_acyltransferase"/>
</dbReference>
<dbReference type="InterPro" id="IPR042203">
    <property type="entry name" value="Leu/Phe-tRNA_Trfase_C"/>
</dbReference>
<comment type="similarity">
    <text evidence="4">Belongs to the L/F-transferase family.</text>
</comment>
<dbReference type="OrthoDB" id="9790282at2"/>
<comment type="catalytic activity">
    <reaction evidence="4">
        <text>N-terminal L-lysyl-[protein] + L-leucyl-tRNA(Leu) = N-terminal L-leucyl-L-lysyl-[protein] + tRNA(Leu) + H(+)</text>
        <dbReference type="Rhea" id="RHEA:12340"/>
        <dbReference type="Rhea" id="RHEA-COMP:9613"/>
        <dbReference type="Rhea" id="RHEA-COMP:9622"/>
        <dbReference type="Rhea" id="RHEA-COMP:12670"/>
        <dbReference type="Rhea" id="RHEA-COMP:12671"/>
        <dbReference type="ChEBI" id="CHEBI:15378"/>
        <dbReference type="ChEBI" id="CHEBI:65249"/>
        <dbReference type="ChEBI" id="CHEBI:78442"/>
        <dbReference type="ChEBI" id="CHEBI:78494"/>
        <dbReference type="ChEBI" id="CHEBI:133043"/>
        <dbReference type="EC" id="2.3.2.6"/>
    </reaction>
</comment>
<dbReference type="EC" id="2.3.2.6" evidence="4"/>
<organism evidence="5 6">
    <name type="scientific">Nocardioides gansuensis</name>
    <dbReference type="NCBI Taxonomy" id="2138300"/>
    <lineage>
        <taxon>Bacteria</taxon>
        <taxon>Bacillati</taxon>
        <taxon>Actinomycetota</taxon>
        <taxon>Actinomycetes</taxon>
        <taxon>Propionibacteriales</taxon>
        <taxon>Nocardioidaceae</taxon>
        <taxon>Nocardioides</taxon>
    </lineage>
</organism>
<evidence type="ECO:0000256" key="3">
    <source>
        <dbReference type="ARBA" id="ARBA00023315"/>
    </source>
</evidence>
<dbReference type="Gene3D" id="3.30.70.3550">
    <property type="entry name" value="Leucyl/phenylalanyl-tRNA-protein transferase, N-terminal domain"/>
    <property type="match status" value="1"/>
</dbReference>
<comment type="function">
    <text evidence="4">Functions in the N-end rule pathway of protein degradation where it conjugates Leu, Phe and, less efficiently, Met from aminoacyl-tRNAs to the N-termini of proteins containing an N-terminal arginine or lysine.</text>
</comment>
<keyword evidence="6" id="KW-1185">Reference proteome</keyword>
<dbReference type="PANTHER" id="PTHR30098">
    <property type="entry name" value="LEUCYL/PHENYLALANYL-TRNA--PROTEIN TRANSFERASE"/>
    <property type="match status" value="1"/>
</dbReference>
<dbReference type="Proteomes" id="UP000246018">
    <property type="component" value="Unassembled WGS sequence"/>
</dbReference>
<protein>
    <recommendedName>
        <fullName evidence="4">Leucyl/phenylalanyl-tRNA--protein transferase</fullName>
        <ecNumber evidence="4">2.3.2.6</ecNumber>
    </recommendedName>
    <alternativeName>
        <fullName evidence="4">L/F-transferase</fullName>
    </alternativeName>
    <alternativeName>
        <fullName evidence="4">Leucyltransferase</fullName>
    </alternativeName>
    <alternativeName>
        <fullName evidence="4">Phenyalanyltransferase</fullName>
    </alternativeName>
</protein>
<dbReference type="SUPFAM" id="SSF55729">
    <property type="entry name" value="Acyl-CoA N-acyltransferases (Nat)"/>
    <property type="match status" value="1"/>
</dbReference>
<comment type="caution">
    <text evidence="5">The sequence shown here is derived from an EMBL/GenBank/DDBJ whole genome shotgun (WGS) entry which is preliminary data.</text>
</comment>
<comment type="subcellular location">
    <subcellularLocation>
        <location evidence="4">Cytoplasm</location>
    </subcellularLocation>
</comment>
<comment type="catalytic activity">
    <reaction evidence="4">
        <text>L-phenylalanyl-tRNA(Phe) + an N-terminal L-alpha-aminoacyl-[protein] = an N-terminal L-phenylalanyl-L-alpha-aminoacyl-[protein] + tRNA(Phe)</text>
        <dbReference type="Rhea" id="RHEA:43632"/>
        <dbReference type="Rhea" id="RHEA-COMP:9668"/>
        <dbReference type="Rhea" id="RHEA-COMP:9699"/>
        <dbReference type="Rhea" id="RHEA-COMP:10636"/>
        <dbReference type="Rhea" id="RHEA-COMP:10637"/>
        <dbReference type="ChEBI" id="CHEBI:78442"/>
        <dbReference type="ChEBI" id="CHEBI:78531"/>
        <dbReference type="ChEBI" id="CHEBI:78597"/>
        <dbReference type="ChEBI" id="CHEBI:83561"/>
        <dbReference type="EC" id="2.3.2.6"/>
    </reaction>
</comment>
<proteinExistence type="inferred from homology"/>
<evidence type="ECO:0000256" key="2">
    <source>
        <dbReference type="ARBA" id="ARBA00022679"/>
    </source>
</evidence>
<sequence>MAFLPGVAASLTHAGADELSPVRLADVPFEPPPTPWVFPEPGLWEDDDLVALGADLAPGTLLAAYRQGLFPMPVAMRGDPMGWFSPVDRGVLPLDHLRMTRSLRRSCRDFEIRVDTAFEEVIDACADPARGEGGWIDDAVRSAYVGLHALGWAHSVETWRDGRLAGGLYGVAIGGLFAGESMFHRDRDASKVALVGLVDLMTDGHASGRLLDVQWRTDHLASLGVVEVPRETYLTRLRRALELPLPQAFGDPGES</sequence>
<gene>
    <name evidence="4" type="primary">aat</name>
    <name evidence="5" type="ORF">DDE18_12380</name>
</gene>
<dbReference type="GO" id="GO:0005737">
    <property type="term" value="C:cytoplasm"/>
    <property type="evidence" value="ECO:0007669"/>
    <property type="project" value="UniProtKB-SubCell"/>
</dbReference>
<dbReference type="Gene3D" id="3.40.630.70">
    <property type="entry name" value="Leucyl/phenylalanyl-tRNA-protein transferase, C-terminal domain"/>
    <property type="match status" value="1"/>
</dbReference>
<dbReference type="HAMAP" id="MF_00688">
    <property type="entry name" value="Leu_Phe_trans"/>
    <property type="match status" value="1"/>
</dbReference>
<keyword evidence="2 4" id="KW-0808">Transferase</keyword>
<dbReference type="GO" id="GO:0030163">
    <property type="term" value="P:protein catabolic process"/>
    <property type="evidence" value="ECO:0007669"/>
    <property type="project" value="UniProtKB-UniRule"/>
</dbReference>
<keyword evidence="3 4" id="KW-0012">Acyltransferase</keyword>
<evidence type="ECO:0000256" key="1">
    <source>
        <dbReference type="ARBA" id="ARBA00022490"/>
    </source>
</evidence>
<keyword evidence="1 4" id="KW-0963">Cytoplasm</keyword>
<comment type="catalytic activity">
    <reaction evidence="4">
        <text>N-terminal L-arginyl-[protein] + L-leucyl-tRNA(Leu) = N-terminal L-leucyl-L-arginyl-[protein] + tRNA(Leu) + H(+)</text>
        <dbReference type="Rhea" id="RHEA:50416"/>
        <dbReference type="Rhea" id="RHEA-COMP:9613"/>
        <dbReference type="Rhea" id="RHEA-COMP:9622"/>
        <dbReference type="Rhea" id="RHEA-COMP:12672"/>
        <dbReference type="Rhea" id="RHEA-COMP:12673"/>
        <dbReference type="ChEBI" id="CHEBI:15378"/>
        <dbReference type="ChEBI" id="CHEBI:64719"/>
        <dbReference type="ChEBI" id="CHEBI:78442"/>
        <dbReference type="ChEBI" id="CHEBI:78494"/>
        <dbReference type="ChEBI" id="CHEBI:133044"/>
        <dbReference type="EC" id="2.3.2.6"/>
    </reaction>
</comment>
<dbReference type="EMBL" id="QDGZ01000005">
    <property type="protein sequence ID" value="PVG82287.1"/>
    <property type="molecule type" value="Genomic_DNA"/>
</dbReference>
<dbReference type="GO" id="GO:0008914">
    <property type="term" value="F:leucyl-tRNA--protein transferase activity"/>
    <property type="evidence" value="ECO:0007669"/>
    <property type="project" value="UniProtKB-UniRule"/>
</dbReference>
<dbReference type="PANTHER" id="PTHR30098:SF2">
    <property type="entry name" value="LEUCYL_PHENYLALANYL-TRNA--PROTEIN TRANSFERASE"/>
    <property type="match status" value="1"/>
</dbReference>
<name>A0A2T8F9E3_9ACTN</name>
<evidence type="ECO:0000256" key="4">
    <source>
        <dbReference type="HAMAP-Rule" id="MF_00688"/>
    </source>
</evidence>
<dbReference type="InterPro" id="IPR004616">
    <property type="entry name" value="Leu/Phe-tRNA_Trfase"/>
</dbReference>
<dbReference type="Pfam" id="PF03588">
    <property type="entry name" value="Leu_Phe_trans"/>
    <property type="match status" value="1"/>
</dbReference>